<proteinExistence type="predicted"/>
<evidence type="ECO:0000256" key="1">
    <source>
        <dbReference type="SAM" id="MobiDB-lite"/>
    </source>
</evidence>
<gene>
    <name evidence="2" type="ORF">DEJ46_34710</name>
</gene>
<evidence type="ECO:0000313" key="3">
    <source>
        <dbReference type="Proteomes" id="UP000324106"/>
    </source>
</evidence>
<feature type="region of interest" description="Disordered" evidence="1">
    <location>
        <begin position="55"/>
        <end position="76"/>
    </location>
</feature>
<evidence type="ECO:0000313" key="2">
    <source>
        <dbReference type="EMBL" id="QES23643.1"/>
    </source>
</evidence>
<organism evidence="2 3">
    <name type="scientific">Streptomyces venezuelae</name>
    <dbReference type="NCBI Taxonomy" id="54571"/>
    <lineage>
        <taxon>Bacteria</taxon>
        <taxon>Bacillati</taxon>
        <taxon>Actinomycetota</taxon>
        <taxon>Actinomycetes</taxon>
        <taxon>Kitasatosporales</taxon>
        <taxon>Streptomycetaceae</taxon>
        <taxon>Streptomyces</taxon>
    </lineage>
</organism>
<accession>A0A5P2AZH3</accession>
<sequence>MTENKYNDPDRVEIEQYSLDYLRRLRASGQNAELVRLHEAGHFRLAIEEERQTKAENRKYSRQKGVQQAGSQKGLADKLEAEEAAKVTGKAAKKKQALDMLRRLGIDPEDLK</sequence>
<protein>
    <submittedName>
        <fullName evidence="2">Uncharacterized protein</fullName>
    </submittedName>
</protein>
<dbReference type="RefSeq" id="WP_150272727.1">
    <property type="nucleotide sequence ID" value="NZ_CP029194.1"/>
</dbReference>
<name>A0A5P2AZH3_STRVZ</name>
<dbReference type="Proteomes" id="UP000324106">
    <property type="component" value="Chromosome"/>
</dbReference>
<reference evidence="2 3" key="1">
    <citation type="submission" date="2018-05" db="EMBL/GenBank/DDBJ databases">
        <title>Streptomyces venezuelae.</title>
        <authorList>
            <person name="Kim W."/>
            <person name="Lee N."/>
            <person name="Cho B.-K."/>
        </authorList>
    </citation>
    <scope>NUCLEOTIDE SEQUENCE [LARGE SCALE GENOMIC DNA]</scope>
    <source>
        <strain evidence="2 3">ATCC 15068</strain>
    </source>
</reference>
<dbReference type="EMBL" id="CP029194">
    <property type="protein sequence ID" value="QES23643.1"/>
    <property type="molecule type" value="Genomic_DNA"/>
</dbReference>
<dbReference type="AlphaFoldDB" id="A0A5P2AZH3"/>